<dbReference type="EMBL" id="FOHK01000004">
    <property type="protein sequence ID" value="SET12160.1"/>
    <property type="molecule type" value="Genomic_DNA"/>
</dbReference>
<keyword evidence="3" id="KW-0732">Signal</keyword>
<dbReference type="InterPro" id="IPR003593">
    <property type="entry name" value="AAA+_ATPase"/>
</dbReference>
<dbReference type="STRING" id="349064.SAMN05660429_01099"/>
<feature type="transmembrane region" description="Helical" evidence="2">
    <location>
        <begin position="261"/>
        <end position="282"/>
    </location>
</feature>
<dbReference type="OrthoDB" id="7431501at2"/>
<dbReference type="GO" id="GO:0016887">
    <property type="term" value="F:ATP hydrolysis activity"/>
    <property type="evidence" value="ECO:0007669"/>
    <property type="project" value="InterPro"/>
</dbReference>
<gene>
    <name evidence="5" type="ORF">SAMN05660429_01099</name>
</gene>
<feature type="transmembrane region" description="Helical" evidence="2">
    <location>
        <begin position="416"/>
        <end position="436"/>
    </location>
</feature>
<organism evidence="5 6">
    <name type="scientific">Thalassotalea agarivorans</name>
    <name type="common">Thalassomonas agarivorans</name>
    <dbReference type="NCBI Taxonomy" id="349064"/>
    <lineage>
        <taxon>Bacteria</taxon>
        <taxon>Pseudomonadati</taxon>
        <taxon>Pseudomonadota</taxon>
        <taxon>Gammaproteobacteria</taxon>
        <taxon>Alteromonadales</taxon>
        <taxon>Colwelliaceae</taxon>
        <taxon>Thalassotalea</taxon>
    </lineage>
</organism>
<evidence type="ECO:0000256" key="3">
    <source>
        <dbReference type="SAM" id="SignalP"/>
    </source>
</evidence>
<feature type="transmembrane region" description="Helical" evidence="2">
    <location>
        <begin position="465"/>
        <end position="484"/>
    </location>
</feature>
<feature type="transmembrane region" description="Helical" evidence="2">
    <location>
        <begin position="391"/>
        <end position="410"/>
    </location>
</feature>
<dbReference type="RefSeq" id="WP_093328328.1">
    <property type="nucleotide sequence ID" value="NZ_AP027363.1"/>
</dbReference>
<feature type="region of interest" description="Disordered" evidence="1">
    <location>
        <begin position="36"/>
        <end position="80"/>
    </location>
</feature>
<evidence type="ECO:0000313" key="6">
    <source>
        <dbReference type="Proteomes" id="UP000199308"/>
    </source>
</evidence>
<name>A0A1I0BYL5_THASX</name>
<feature type="chain" id="PRO_5011520389" evidence="3">
    <location>
        <begin position="22"/>
        <end position="868"/>
    </location>
</feature>
<protein>
    <submittedName>
        <fullName evidence="5">Cdc6-related protein, AAA superfamily ATPase</fullName>
    </submittedName>
</protein>
<dbReference type="AlphaFoldDB" id="A0A1I0BYL5"/>
<keyword evidence="6" id="KW-1185">Reference proteome</keyword>
<sequence length="868" mass="98716">MPKGTLLLAVAFYLTCASSQASQLVLPAPSLILIEQTQTPTDDTDPKKQTPPQSTDVQAEEKQTEAQIQEQEDAEPVEKPQALDATSEALDSLKQTQEKDSSGLKSASATQEDIEFVSDGQLHAFEEEFDQLYDKVVALSRSPEDYSELYSRIRPVILEKTAKLKAQLASSPNLTLMAQVNNYETFQQLVYQYAELKNYFLLRQNLFSEATDAFVKLHTSTKLNGFKEAELEFNYMSLQAMVMYEAAKQRTLELPTRAIEAPLGLVTTFVTFFLAVFVFIYWRKWAKQGLPDFRNKTLSQPPRTGLKQQLIKFTWYLEQTKTPIEWYLLLTFLLNNIDFLQMPLLSDILQSSVFWLCTTVFAFKLLNKIIERSRQGVLNELSKKQSVSVKLLLWWAGLFLLTTELSALFVSHGALLSWLTTGFIYAIVPIYIFIIYQWRSDAFEFIEKDRDCAPQIKSLAAHKKGFRGFIVANICIAYVIYFIVSKTVLKMLSRLESGRRLTTELYRKRLTEDNKAFIDSLKEPELVSDEIKDIFVKGTRYIDKEVLAYSQDKISSMLALNEKSHVAIIGERGIGKTTLLNEIAKSQPQALQINCSEEFDDVIAQLATLLNIDAETVKTEHIAKALEEQEIQLILMDNCHHLATATPGGQRELKRLYGLINELKGLCLWVLSFEQNAWQLISALNIATGFFSQKISLGHWSEDQIAKLLSARAQEAELPIQYNHLHIPRQIADVEQQSLEKRNKAGVFRILWGYADGNPAIALRSFAKSIYKSEEQYYATLPIAQNIHVIESFDINTLLVLRVICQFGRVSTADIVNNLRLHGLVVNSAIATCMAQGIIELVNGRYQVSWNWYRVVARYLARQNLLSS</sequence>
<evidence type="ECO:0000313" key="5">
    <source>
        <dbReference type="EMBL" id="SET12160.1"/>
    </source>
</evidence>
<dbReference type="InterPro" id="IPR049945">
    <property type="entry name" value="AAA_22"/>
</dbReference>
<evidence type="ECO:0000256" key="2">
    <source>
        <dbReference type="SAM" id="Phobius"/>
    </source>
</evidence>
<accession>A0A1I0BYL5</accession>
<dbReference type="SUPFAM" id="SSF52540">
    <property type="entry name" value="P-loop containing nucleoside triphosphate hydrolases"/>
    <property type="match status" value="1"/>
</dbReference>
<keyword evidence="2" id="KW-0472">Membrane</keyword>
<proteinExistence type="predicted"/>
<dbReference type="SMART" id="SM00382">
    <property type="entry name" value="AAA"/>
    <property type="match status" value="1"/>
</dbReference>
<dbReference type="Proteomes" id="UP000199308">
    <property type="component" value="Unassembled WGS sequence"/>
</dbReference>
<reference evidence="5 6" key="1">
    <citation type="submission" date="2016-10" db="EMBL/GenBank/DDBJ databases">
        <authorList>
            <person name="de Groot N.N."/>
        </authorList>
    </citation>
    <scope>NUCLEOTIDE SEQUENCE [LARGE SCALE GENOMIC DNA]</scope>
    <source>
        <strain evidence="5 6">DSM 19706</strain>
    </source>
</reference>
<feature type="domain" description="AAA+ ATPase" evidence="4">
    <location>
        <begin position="562"/>
        <end position="711"/>
    </location>
</feature>
<dbReference type="InterPro" id="IPR027417">
    <property type="entry name" value="P-loop_NTPase"/>
</dbReference>
<evidence type="ECO:0000259" key="4">
    <source>
        <dbReference type="SMART" id="SM00382"/>
    </source>
</evidence>
<keyword evidence="2" id="KW-1133">Transmembrane helix</keyword>
<feature type="signal peptide" evidence="3">
    <location>
        <begin position="1"/>
        <end position="21"/>
    </location>
</feature>
<dbReference type="Pfam" id="PF13401">
    <property type="entry name" value="AAA_22"/>
    <property type="match status" value="1"/>
</dbReference>
<keyword evidence="2" id="KW-0812">Transmembrane</keyword>
<evidence type="ECO:0000256" key="1">
    <source>
        <dbReference type="SAM" id="MobiDB-lite"/>
    </source>
</evidence>
<dbReference type="Gene3D" id="3.40.50.300">
    <property type="entry name" value="P-loop containing nucleotide triphosphate hydrolases"/>
    <property type="match status" value="1"/>
</dbReference>